<feature type="binding site" evidence="3 4">
    <location>
        <position position="135"/>
    </location>
    <ligand>
        <name>S-adenosyl-L-methionine</name>
        <dbReference type="ChEBI" id="CHEBI:59789"/>
    </ligand>
</feature>
<evidence type="ECO:0000256" key="1">
    <source>
        <dbReference type="ARBA" id="ARBA00022679"/>
    </source>
</evidence>
<keyword evidence="1 3" id="KW-0808">Transferase</keyword>
<evidence type="ECO:0000256" key="4">
    <source>
        <dbReference type="PIRSR" id="PIRSR006325-1"/>
    </source>
</evidence>
<evidence type="ECO:0000256" key="3">
    <source>
        <dbReference type="HAMAP-Rule" id="MF_01589"/>
    </source>
</evidence>
<comment type="function">
    <text evidence="3">Catalyzes the conversion of S-adenosyl-L-methionine (SAM) to carboxy-S-adenosyl-L-methionine (Cx-SAM).</text>
</comment>
<dbReference type="GO" id="GO:0002098">
    <property type="term" value="P:tRNA wobble uridine modification"/>
    <property type="evidence" value="ECO:0007669"/>
    <property type="project" value="InterPro"/>
</dbReference>
<dbReference type="Proteomes" id="UP000770889">
    <property type="component" value="Unassembled WGS sequence"/>
</dbReference>
<feature type="binding site" evidence="3">
    <location>
        <position position="202"/>
    </location>
    <ligand>
        <name>S-adenosyl-L-methionine</name>
        <dbReference type="ChEBI" id="CHEBI:59789"/>
    </ligand>
</feature>
<dbReference type="EC" id="2.1.3.-" evidence="3"/>
<feature type="binding site" evidence="3 4">
    <location>
        <position position="42"/>
    </location>
    <ligand>
        <name>S-adenosyl-L-methionine</name>
        <dbReference type="ChEBI" id="CHEBI:59789"/>
    </ligand>
</feature>
<dbReference type="Pfam" id="PF13649">
    <property type="entry name" value="Methyltransf_25"/>
    <property type="match status" value="1"/>
</dbReference>
<comment type="caution">
    <text evidence="6">The sequence shown here is derived from an EMBL/GenBank/DDBJ whole genome shotgun (WGS) entry which is preliminary data.</text>
</comment>
<dbReference type="PIRSF" id="PIRSF006325">
    <property type="entry name" value="MeTrfase_bac"/>
    <property type="match status" value="1"/>
</dbReference>
<protein>
    <recommendedName>
        <fullName evidence="3">Carboxy-S-adenosyl-L-methionine synthase</fullName>
        <shortName evidence="3">Cx-SAM synthase</shortName>
        <ecNumber evidence="3">2.1.3.-</ecNumber>
    </recommendedName>
</protein>
<dbReference type="GO" id="GO:1904047">
    <property type="term" value="F:S-adenosyl-L-methionine binding"/>
    <property type="evidence" value="ECO:0007669"/>
    <property type="project" value="UniProtKB-UniRule"/>
</dbReference>
<gene>
    <name evidence="3 6" type="primary">cmoA</name>
    <name evidence="6" type="ORF">KME65_07315</name>
</gene>
<feature type="binding site" evidence="3 4">
    <location>
        <begin position="67"/>
        <end position="69"/>
    </location>
    <ligand>
        <name>S-adenosyl-L-methionine</name>
        <dbReference type="ChEBI" id="CHEBI:59789"/>
    </ligand>
</feature>
<proteinExistence type="inferred from homology"/>
<evidence type="ECO:0000259" key="5">
    <source>
        <dbReference type="Pfam" id="PF13649"/>
    </source>
</evidence>
<dbReference type="SUPFAM" id="SSF53335">
    <property type="entry name" value="S-adenosyl-L-methionine-dependent methyltransferases"/>
    <property type="match status" value="1"/>
</dbReference>
<dbReference type="AlphaFoldDB" id="A0A944QUD9"/>
<evidence type="ECO:0000313" key="7">
    <source>
        <dbReference type="Proteomes" id="UP000770889"/>
    </source>
</evidence>
<dbReference type="InterPro" id="IPR005271">
    <property type="entry name" value="CmoA"/>
</dbReference>
<dbReference type="EMBL" id="JAHHGM010000005">
    <property type="protein sequence ID" value="MBT2988760.1"/>
    <property type="molecule type" value="Genomic_DNA"/>
</dbReference>
<name>A0A944QUD9_9GAMM</name>
<evidence type="ECO:0000256" key="2">
    <source>
        <dbReference type="ARBA" id="ARBA00022691"/>
    </source>
</evidence>
<accession>A0A944QUD9</accession>
<keyword evidence="2 3" id="KW-0949">S-adenosyl-L-methionine</keyword>
<comment type="similarity">
    <text evidence="3">Belongs to the class I-like SAM-binding methyltransferase superfamily. Cx-SAM synthase family.</text>
</comment>
<feature type="domain" description="Methyltransferase" evidence="5">
    <location>
        <begin position="65"/>
        <end position="161"/>
    </location>
</feature>
<dbReference type="InterPro" id="IPR041698">
    <property type="entry name" value="Methyltransf_25"/>
</dbReference>
<reference evidence="6 7" key="1">
    <citation type="submission" date="2021-05" db="EMBL/GenBank/DDBJ databases">
        <title>Genetic and Functional Diversity in Clade A Lucinid endosymbionts from the Bahamas.</title>
        <authorList>
            <person name="Giani N.M."/>
            <person name="Engel A.S."/>
            <person name="Campbell B.J."/>
        </authorList>
    </citation>
    <scope>NUCLEOTIDE SEQUENCE [LARGE SCALE GENOMIC DNA]</scope>
    <source>
        <strain evidence="6">LUC16012Gg_MoonRockCtena</strain>
    </source>
</reference>
<sequence>MSEDTNKDRLYAEAQDSVSDFVFDERVAGVFPDMINRSVPGYGTIINMIGTLAAQHIQAGTYCYDLGCSLGAAMMAIHASIDTKDVQLVGVDNSPAMVARAKAKLAECCQDPPVELICADIRDLRIQRASMVVLNFTLQFVPAEERVSVLKMIHHGMLSGGLLVLSEKIALPDEASQQLFTEMHHGFKKAQGYSDLEISQKRSALEDVLIPETLRCHIERLKAVGFSRVEVWFQCFNFVSLLAIK</sequence>
<organism evidence="6 7">
    <name type="scientific">Candidatus Thiodiazotropha taylori</name>
    <dbReference type="NCBI Taxonomy" id="2792791"/>
    <lineage>
        <taxon>Bacteria</taxon>
        <taxon>Pseudomonadati</taxon>
        <taxon>Pseudomonadota</taxon>
        <taxon>Gammaproteobacteria</taxon>
        <taxon>Chromatiales</taxon>
        <taxon>Sedimenticolaceae</taxon>
        <taxon>Candidatus Thiodiazotropha</taxon>
    </lineage>
</organism>
<dbReference type="HAMAP" id="MF_01589">
    <property type="entry name" value="Cx_SAM_synthase"/>
    <property type="match status" value="1"/>
</dbReference>
<comment type="subunit">
    <text evidence="3">Homodimer.</text>
</comment>
<comment type="catalytic activity">
    <reaction evidence="3">
        <text>prephenate + S-adenosyl-L-methionine = carboxy-S-adenosyl-L-methionine + 3-phenylpyruvate + H2O</text>
        <dbReference type="Rhea" id="RHEA:51692"/>
        <dbReference type="ChEBI" id="CHEBI:15377"/>
        <dbReference type="ChEBI" id="CHEBI:18005"/>
        <dbReference type="ChEBI" id="CHEBI:29934"/>
        <dbReference type="ChEBI" id="CHEBI:59789"/>
        <dbReference type="ChEBI" id="CHEBI:134278"/>
    </reaction>
</comment>
<dbReference type="PANTHER" id="PTHR43861:SF2">
    <property type="entry name" value="CARBOXY-S-ADENOSYL-L-METHIONINE SYNTHASE"/>
    <property type="match status" value="1"/>
</dbReference>
<dbReference type="PANTHER" id="PTHR43861">
    <property type="entry name" value="TRANS-ACONITATE 2-METHYLTRANSFERASE-RELATED"/>
    <property type="match status" value="1"/>
</dbReference>
<dbReference type="GO" id="GO:0016743">
    <property type="term" value="F:carboxyl- or carbamoyltransferase activity"/>
    <property type="evidence" value="ECO:0007669"/>
    <property type="project" value="UniProtKB-UniRule"/>
</dbReference>
<evidence type="ECO:0000313" key="6">
    <source>
        <dbReference type="EMBL" id="MBT2988760.1"/>
    </source>
</evidence>
<dbReference type="InterPro" id="IPR029063">
    <property type="entry name" value="SAM-dependent_MTases_sf"/>
</dbReference>
<feature type="binding site" evidence="3 4">
    <location>
        <begin position="92"/>
        <end position="93"/>
    </location>
    <ligand>
        <name>S-adenosyl-L-methionine</name>
        <dbReference type="ChEBI" id="CHEBI:59789"/>
    </ligand>
</feature>
<feature type="binding site" evidence="3 4">
    <location>
        <begin position="120"/>
        <end position="121"/>
    </location>
    <ligand>
        <name>S-adenosyl-L-methionine</name>
        <dbReference type="ChEBI" id="CHEBI:59789"/>
    </ligand>
</feature>
<dbReference type="Gene3D" id="3.40.50.150">
    <property type="entry name" value="Vaccinia Virus protein VP39"/>
    <property type="match status" value="1"/>
</dbReference>
<dbReference type="NCBIfam" id="TIGR00740">
    <property type="entry name" value="carboxy-S-adenosyl-L-methionine synthase CmoA"/>
    <property type="match status" value="1"/>
</dbReference>